<dbReference type="Pfam" id="PF25115">
    <property type="entry name" value="Agd3_CE"/>
    <property type="match status" value="1"/>
</dbReference>
<dbReference type="InterPro" id="IPR056827">
    <property type="entry name" value="CBM87_Agd3"/>
</dbReference>
<reference evidence="4" key="1">
    <citation type="journal article" date="2019" name="Int. J. Syst. Evol. Microbiol.">
        <title>The Global Catalogue of Microorganisms (GCM) 10K type strain sequencing project: providing services to taxonomists for standard genome sequencing and annotation.</title>
        <authorList>
            <consortium name="The Broad Institute Genomics Platform"/>
            <consortium name="The Broad Institute Genome Sequencing Center for Infectious Disease"/>
            <person name="Wu L."/>
            <person name="Ma J."/>
        </authorList>
    </citation>
    <scope>NUCLEOTIDE SEQUENCE [LARGE SCALE GENOMIC DNA]</scope>
    <source>
        <strain evidence="4">CGMCC 4.7106</strain>
    </source>
</reference>
<keyword evidence="4" id="KW-1185">Reference proteome</keyword>
<name>A0ABW1CB78_9ACTN</name>
<dbReference type="InterPro" id="IPR056826">
    <property type="entry name" value="Agd3_CE"/>
</dbReference>
<comment type="caution">
    <text evidence="3">The sequence shown here is derived from an EMBL/GenBank/DDBJ whole genome shotgun (WGS) entry which is preliminary data.</text>
</comment>
<dbReference type="RefSeq" id="WP_219544920.1">
    <property type="nucleotide sequence ID" value="NZ_JAHKRN010000011.1"/>
</dbReference>
<proteinExistence type="predicted"/>
<organism evidence="3 4">
    <name type="scientific">Nonomuraea harbinensis</name>
    <dbReference type="NCBI Taxonomy" id="1286938"/>
    <lineage>
        <taxon>Bacteria</taxon>
        <taxon>Bacillati</taxon>
        <taxon>Actinomycetota</taxon>
        <taxon>Actinomycetes</taxon>
        <taxon>Streptosporangiales</taxon>
        <taxon>Streptosporangiaceae</taxon>
        <taxon>Nonomuraea</taxon>
    </lineage>
</organism>
<evidence type="ECO:0000313" key="3">
    <source>
        <dbReference type="EMBL" id="MFC5822055.1"/>
    </source>
</evidence>
<dbReference type="Proteomes" id="UP001596096">
    <property type="component" value="Unassembled WGS sequence"/>
</dbReference>
<dbReference type="Pfam" id="PF25116">
    <property type="entry name" value="CBM87_Agd3"/>
    <property type="match status" value="1"/>
</dbReference>
<evidence type="ECO:0000259" key="1">
    <source>
        <dbReference type="Pfam" id="PF25115"/>
    </source>
</evidence>
<feature type="domain" description="Agd3 deacetylase" evidence="1">
    <location>
        <begin position="346"/>
        <end position="542"/>
    </location>
</feature>
<evidence type="ECO:0000259" key="2">
    <source>
        <dbReference type="Pfam" id="PF25116"/>
    </source>
</evidence>
<gene>
    <name evidence="3" type="ORF">ACFPUY_43840</name>
</gene>
<feature type="domain" description="Agd3 CBM87" evidence="2">
    <location>
        <begin position="36"/>
        <end position="134"/>
    </location>
</feature>
<dbReference type="EMBL" id="JBHSNW010000047">
    <property type="protein sequence ID" value="MFC5822055.1"/>
    <property type="molecule type" value="Genomic_DNA"/>
</dbReference>
<accession>A0ABW1CB78</accession>
<protein>
    <submittedName>
        <fullName evidence="3">Uncharacterized protein</fullName>
    </submittedName>
</protein>
<sequence>MPDPLPKKQGKVKLDRSARAATTAEALAAAATDKVELRALVIAVDGDDWGEDTWKATLDRVGAAYDVLHSRTEPLADLIAADGTGRYNAILLTSNSLLYEDGGSYLSGLDADEWNALWAYERDYGVRQVSLYTAYGTWPEDYCLRAGSEGGVGDTPISTALTPAGAGVFDYLRNGVNVPISLSYLYRGTIAAGCAADPLITSGTDVLGVRSTSTDGRERAALTFTSNQYLPQADLLTFGLFRWATRGLYLGEQRHYLNADVDDWFSYTDHLLANGTVDSDPGFRMSRSDAVSTYQQQNSFRTAHPLAGGFKLNIAYNGDGAGLNVPTLCLLPPLLTDGLTAYSRCRASSFTWINHTFSHPKMNDTDYATSYAEIEDNLTIGSALGFTVDPTVLKTGEYSGLGVYHPDPDNDIDPPTDHGLAASNADLLQAAADLGVKYLHGNMSFASHRPACFNCGIRHPLKPSVMVVPDWPTNIAYHTTTPAEETLFYNSYYGPNGRFPYWPVDQTYSQVLDHESDVAMQHVMSGSVYTHTFHQGNLRNYGGNKNLVFDWLNAVMAKYEGYYGVPLLTPDWGGLAGYVEDRTVHFDDLADVRAVYDRTAGTITFTASADAEVFATNAAAAGAATYGTDKIAHLDLAMGVPLTVNASVRP</sequence>
<evidence type="ECO:0000313" key="4">
    <source>
        <dbReference type="Proteomes" id="UP001596096"/>
    </source>
</evidence>